<dbReference type="PROSITE" id="PS50922">
    <property type="entry name" value="TLC"/>
    <property type="match status" value="1"/>
</dbReference>
<evidence type="ECO:0000256" key="5">
    <source>
        <dbReference type="PROSITE-ProRule" id="PRU00205"/>
    </source>
</evidence>
<dbReference type="InterPro" id="IPR006634">
    <property type="entry name" value="TLC-dom"/>
</dbReference>
<evidence type="ECO:0000313" key="9">
    <source>
        <dbReference type="Proteomes" id="UP000807025"/>
    </source>
</evidence>
<dbReference type="InterPro" id="IPR050846">
    <property type="entry name" value="TLCD"/>
</dbReference>
<protein>
    <submittedName>
        <fullName evidence="8">DUF887-domain-containing protein</fullName>
    </submittedName>
</protein>
<dbReference type="Pfam" id="PF03798">
    <property type="entry name" value="TRAM_LAG1_CLN8"/>
    <property type="match status" value="1"/>
</dbReference>
<reference evidence="8" key="1">
    <citation type="submission" date="2020-11" db="EMBL/GenBank/DDBJ databases">
        <authorList>
            <consortium name="DOE Joint Genome Institute"/>
            <person name="Ahrendt S."/>
            <person name="Riley R."/>
            <person name="Andreopoulos W."/>
            <person name="Labutti K."/>
            <person name="Pangilinan J."/>
            <person name="Ruiz-Duenas F.J."/>
            <person name="Barrasa J.M."/>
            <person name="Sanchez-Garcia M."/>
            <person name="Camarero S."/>
            <person name="Miyauchi S."/>
            <person name="Serrano A."/>
            <person name="Linde D."/>
            <person name="Babiker R."/>
            <person name="Drula E."/>
            <person name="Ayuso-Fernandez I."/>
            <person name="Pacheco R."/>
            <person name="Padilla G."/>
            <person name="Ferreira P."/>
            <person name="Barriuso J."/>
            <person name="Kellner H."/>
            <person name="Castanera R."/>
            <person name="Alfaro M."/>
            <person name="Ramirez L."/>
            <person name="Pisabarro A.G."/>
            <person name="Kuo A."/>
            <person name="Tritt A."/>
            <person name="Lipzen A."/>
            <person name="He G."/>
            <person name="Yan M."/>
            <person name="Ng V."/>
            <person name="Cullen D."/>
            <person name="Martin F."/>
            <person name="Rosso M.-N."/>
            <person name="Henrissat B."/>
            <person name="Hibbett D."/>
            <person name="Martinez A.T."/>
            <person name="Grigoriev I.V."/>
        </authorList>
    </citation>
    <scope>NUCLEOTIDE SEQUENCE</scope>
    <source>
        <strain evidence="8">ATCC 90797</strain>
    </source>
</reference>
<dbReference type="Proteomes" id="UP000807025">
    <property type="component" value="Unassembled WGS sequence"/>
</dbReference>
<keyword evidence="9" id="KW-1185">Reference proteome</keyword>
<feature type="transmembrane region" description="Helical" evidence="6">
    <location>
        <begin position="77"/>
        <end position="95"/>
    </location>
</feature>
<comment type="caution">
    <text evidence="8">The sequence shown here is derived from an EMBL/GenBank/DDBJ whole genome shotgun (WGS) entry which is preliminary data.</text>
</comment>
<dbReference type="AlphaFoldDB" id="A0A9P6A6K9"/>
<evidence type="ECO:0000256" key="3">
    <source>
        <dbReference type="ARBA" id="ARBA00022989"/>
    </source>
</evidence>
<evidence type="ECO:0000259" key="7">
    <source>
        <dbReference type="PROSITE" id="PS50922"/>
    </source>
</evidence>
<accession>A0A9P6A6K9</accession>
<evidence type="ECO:0000256" key="2">
    <source>
        <dbReference type="ARBA" id="ARBA00022692"/>
    </source>
</evidence>
<keyword evidence="4 5" id="KW-0472">Membrane</keyword>
<dbReference type="EMBL" id="MU154527">
    <property type="protein sequence ID" value="KAF9500554.1"/>
    <property type="molecule type" value="Genomic_DNA"/>
</dbReference>
<evidence type="ECO:0000256" key="1">
    <source>
        <dbReference type="ARBA" id="ARBA00004141"/>
    </source>
</evidence>
<proteinExistence type="predicted"/>
<dbReference type="SMART" id="SM00724">
    <property type="entry name" value="TLC"/>
    <property type="match status" value="1"/>
</dbReference>
<dbReference type="GO" id="GO:0016020">
    <property type="term" value="C:membrane"/>
    <property type="evidence" value="ECO:0007669"/>
    <property type="project" value="UniProtKB-SubCell"/>
</dbReference>
<feature type="domain" description="TLC" evidence="7">
    <location>
        <begin position="72"/>
        <end position="267"/>
    </location>
</feature>
<feature type="transmembrane region" description="Helical" evidence="6">
    <location>
        <begin position="135"/>
        <end position="155"/>
    </location>
</feature>
<keyword evidence="3 6" id="KW-1133">Transmembrane helix</keyword>
<dbReference type="PANTHER" id="PTHR13439">
    <property type="entry name" value="CT120 PROTEIN"/>
    <property type="match status" value="1"/>
</dbReference>
<dbReference type="GO" id="GO:0055088">
    <property type="term" value="P:lipid homeostasis"/>
    <property type="evidence" value="ECO:0007669"/>
    <property type="project" value="TreeGrafter"/>
</dbReference>
<organism evidence="8 9">
    <name type="scientific">Pleurotus eryngii</name>
    <name type="common">Boletus of the steppes</name>
    <dbReference type="NCBI Taxonomy" id="5323"/>
    <lineage>
        <taxon>Eukaryota</taxon>
        <taxon>Fungi</taxon>
        <taxon>Dikarya</taxon>
        <taxon>Basidiomycota</taxon>
        <taxon>Agaricomycotina</taxon>
        <taxon>Agaricomycetes</taxon>
        <taxon>Agaricomycetidae</taxon>
        <taxon>Agaricales</taxon>
        <taxon>Pleurotineae</taxon>
        <taxon>Pleurotaceae</taxon>
        <taxon>Pleurotus</taxon>
    </lineage>
</organism>
<dbReference type="PANTHER" id="PTHR13439:SF0">
    <property type="entry name" value="TOPOISOMERASE I DAMAGE AFFECTED PROTEIN 4"/>
    <property type="match status" value="1"/>
</dbReference>
<name>A0A9P6A6K9_PLEER</name>
<feature type="transmembrane region" description="Helical" evidence="6">
    <location>
        <begin position="237"/>
        <end position="255"/>
    </location>
</feature>
<feature type="transmembrane region" description="Helical" evidence="6">
    <location>
        <begin position="39"/>
        <end position="57"/>
    </location>
</feature>
<comment type="subcellular location">
    <subcellularLocation>
        <location evidence="1">Membrane</location>
        <topology evidence="1">Multi-pass membrane protein</topology>
    </subcellularLocation>
</comment>
<feature type="transmembrane region" description="Helical" evidence="6">
    <location>
        <begin position="161"/>
        <end position="184"/>
    </location>
</feature>
<keyword evidence="2 5" id="KW-0812">Transmembrane</keyword>
<feature type="transmembrane region" description="Helical" evidence="6">
    <location>
        <begin position="196"/>
        <end position="217"/>
    </location>
</feature>
<gene>
    <name evidence="8" type="ORF">BDN71DRAFT_1440659</name>
</gene>
<evidence type="ECO:0000313" key="8">
    <source>
        <dbReference type="EMBL" id="KAF9500554.1"/>
    </source>
</evidence>
<evidence type="ECO:0000256" key="6">
    <source>
        <dbReference type="SAM" id="Phobius"/>
    </source>
</evidence>
<feature type="transmembrane region" description="Helical" evidence="6">
    <location>
        <begin position="111"/>
        <end position="128"/>
    </location>
</feature>
<dbReference type="OrthoDB" id="10266980at2759"/>
<dbReference type="GO" id="GO:0005783">
    <property type="term" value="C:endoplasmic reticulum"/>
    <property type="evidence" value="ECO:0007669"/>
    <property type="project" value="TreeGrafter"/>
</dbReference>
<sequence length="284" mass="32119">MGDVLSEYAEGLRDACTNASRPVADFLGASKLPEHADTIFLSFLLFLAVHQVLAPHFSQKWFPVAYGAANSRGKNNWSIHVVSQVHAVLIISWAWRCLWLEELDKDKVSGWHHRVGVLNGIACGYFLWDTLDAIVNFVDLSFVIHGFACLLIYALGYRPFVAYYGVRCLFWETSTIFLNIHWFLDKTGRTGSTFQLINGITLLGTFFFVRLVWGGYISYNFLATLYATYHELPLTYTIVYFVGNVVLQCLNWLWFGKMVAALRKRFAGAPKSSANGKTHNGKAH</sequence>
<evidence type="ECO:0000256" key="4">
    <source>
        <dbReference type="ARBA" id="ARBA00023136"/>
    </source>
</evidence>